<dbReference type="PANTHER" id="PTHR42776:SF4">
    <property type="entry name" value="ACYLAMINO-ACID-RELEASING ENZYME"/>
    <property type="match status" value="1"/>
</dbReference>
<dbReference type="OMA" id="WSNSESH"/>
<dbReference type="AlphaFoldDB" id="A0A087TE34"/>
<keyword evidence="5" id="KW-1185">Reference proteome</keyword>
<keyword evidence="2" id="KW-0378">Hydrolase</keyword>
<dbReference type="PANTHER" id="PTHR42776">
    <property type="entry name" value="SERINE PEPTIDASE S9 FAMILY MEMBER"/>
    <property type="match status" value="1"/>
</dbReference>
<dbReference type="InterPro" id="IPR045550">
    <property type="entry name" value="AARE_N"/>
</dbReference>
<evidence type="ECO:0000313" key="5">
    <source>
        <dbReference type="Proteomes" id="UP000054359"/>
    </source>
</evidence>
<organism evidence="4 5">
    <name type="scientific">Stegodyphus mimosarum</name>
    <name type="common">African social velvet spider</name>
    <dbReference type="NCBI Taxonomy" id="407821"/>
    <lineage>
        <taxon>Eukaryota</taxon>
        <taxon>Metazoa</taxon>
        <taxon>Ecdysozoa</taxon>
        <taxon>Arthropoda</taxon>
        <taxon>Chelicerata</taxon>
        <taxon>Arachnida</taxon>
        <taxon>Araneae</taxon>
        <taxon>Araneomorphae</taxon>
        <taxon>Entelegynae</taxon>
        <taxon>Eresoidea</taxon>
        <taxon>Eresidae</taxon>
        <taxon>Stegodyphus</taxon>
    </lineage>
</organism>
<dbReference type="STRING" id="407821.A0A087TE34"/>
<evidence type="ECO:0000256" key="1">
    <source>
        <dbReference type="ARBA" id="ARBA00010040"/>
    </source>
</evidence>
<dbReference type="GO" id="GO:0004252">
    <property type="term" value="F:serine-type endopeptidase activity"/>
    <property type="evidence" value="ECO:0007669"/>
    <property type="project" value="TreeGrafter"/>
</dbReference>
<dbReference type="Pfam" id="PF19283">
    <property type="entry name" value="APEH_N"/>
    <property type="match status" value="1"/>
</dbReference>
<dbReference type="OrthoDB" id="416344at2759"/>
<reference evidence="4 5" key="1">
    <citation type="submission" date="2013-11" db="EMBL/GenBank/DDBJ databases">
        <title>Genome sequencing of Stegodyphus mimosarum.</title>
        <authorList>
            <person name="Bechsgaard J."/>
        </authorList>
    </citation>
    <scope>NUCLEOTIDE SEQUENCE [LARGE SCALE GENOMIC DNA]</scope>
</reference>
<sequence length="229" mass="26314">MDDQINHIIETYKTLSSVPAPISATILLETEDSPLCIHSTWSTHDLIKAEQTKFSRDFIVERTSEKCNLLFCGIPQDITTDSLSAFAESSKRQAVLRKSSNDRVFLEIWNSSRKEKTFDLSERKEHGKIYDNMFGCLSWSADEKYLLYIAEKKQKKSVSYFKDCFCQDIGGSDKDDKDTVKGEEYLYREDWGEDLTGLHDSVICVLELETGKIEVIELSGKHENLWVTQ</sequence>
<accession>A0A087TE34</accession>
<dbReference type="EMBL" id="KK114807">
    <property type="protein sequence ID" value="KFM63373.1"/>
    <property type="molecule type" value="Genomic_DNA"/>
</dbReference>
<feature type="non-terminal residue" evidence="4">
    <location>
        <position position="229"/>
    </location>
</feature>
<protein>
    <submittedName>
        <fullName evidence="4">Acylamino-acid-releasing enzyme</fullName>
    </submittedName>
</protein>
<evidence type="ECO:0000256" key="2">
    <source>
        <dbReference type="ARBA" id="ARBA00022801"/>
    </source>
</evidence>
<comment type="similarity">
    <text evidence="1">Belongs to the peptidase S9C family.</text>
</comment>
<evidence type="ECO:0000313" key="4">
    <source>
        <dbReference type="EMBL" id="KFM63373.1"/>
    </source>
</evidence>
<name>A0A087TE34_STEMI</name>
<gene>
    <name evidence="4" type="ORF">X975_09899</name>
</gene>
<dbReference type="Proteomes" id="UP000054359">
    <property type="component" value="Unassembled WGS sequence"/>
</dbReference>
<feature type="domain" description="Acylamino-acid-releasing enzyme N-terminal" evidence="3">
    <location>
        <begin position="24"/>
        <end position="218"/>
    </location>
</feature>
<proteinExistence type="inferred from homology"/>
<evidence type="ECO:0000259" key="3">
    <source>
        <dbReference type="Pfam" id="PF19283"/>
    </source>
</evidence>